<dbReference type="RefSeq" id="WP_135478195.1">
    <property type="nucleotide sequence ID" value="NZ_SIJK02000016.1"/>
</dbReference>
<reference evidence="1 2" key="1">
    <citation type="submission" date="2021-03" db="EMBL/GenBank/DDBJ databases">
        <authorList>
            <person name="Grouzdev D.S."/>
        </authorList>
    </citation>
    <scope>NUCLEOTIDE SEQUENCE [LARGE SCALE GENOMIC DNA]</scope>
    <source>
        <strain evidence="1 2">M50-1</strain>
    </source>
</reference>
<organism evidence="1 2">
    <name type="scientific">Candidatus Chloroploca mongolica</name>
    <dbReference type="NCBI Taxonomy" id="2528176"/>
    <lineage>
        <taxon>Bacteria</taxon>
        <taxon>Bacillati</taxon>
        <taxon>Chloroflexota</taxon>
        <taxon>Chloroflexia</taxon>
        <taxon>Chloroflexales</taxon>
        <taxon>Chloroflexineae</taxon>
        <taxon>Oscillochloridaceae</taxon>
        <taxon>Candidatus Chloroploca</taxon>
    </lineage>
</organism>
<dbReference type="InterPro" id="IPR053841">
    <property type="entry name" value="MksE"/>
</dbReference>
<dbReference type="Proteomes" id="UP001193081">
    <property type="component" value="Unassembled WGS sequence"/>
</dbReference>
<gene>
    <name evidence="1" type="ORF">EYB53_010780</name>
</gene>
<dbReference type="EMBL" id="SIJK02000016">
    <property type="protein sequence ID" value="MBP1466190.1"/>
    <property type="molecule type" value="Genomic_DNA"/>
</dbReference>
<name>A0ABS4D9V2_9CHLR</name>
<sequence>MPADVPPHSAEICQRLLRGYQFSRSDLSSGDLGPLYAELDDRFVWFQNHLAASGFSLVRDGEVMLLEKEQKELTNEERQTVVTLFLLSDLWLEQGGSYADLFSMPMRWFDLSWLRDGYGREYLAQVGIQDLDTIEDLWRRIARKGFVTYHPETRTLTLRDPAARILTMARRLHQHLRSAEEDAHA</sequence>
<proteinExistence type="predicted"/>
<dbReference type="Pfam" id="PF21980">
    <property type="entry name" value="MksE"/>
    <property type="match status" value="1"/>
</dbReference>
<comment type="caution">
    <text evidence="1">The sequence shown here is derived from an EMBL/GenBank/DDBJ whole genome shotgun (WGS) entry which is preliminary data.</text>
</comment>
<protein>
    <submittedName>
        <fullName evidence="1">Uncharacterized protein</fullName>
    </submittedName>
</protein>
<evidence type="ECO:0000313" key="1">
    <source>
        <dbReference type="EMBL" id="MBP1466190.1"/>
    </source>
</evidence>
<accession>A0ABS4D9V2</accession>
<evidence type="ECO:0000313" key="2">
    <source>
        <dbReference type="Proteomes" id="UP001193081"/>
    </source>
</evidence>
<keyword evidence="2" id="KW-1185">Reference proteome</keyword>